<evidence type="ECO:0000313" key="2">
    <source>
        <dbReference type="EMBL" id="MEQ2243571.1"/>
    </source>
</evidence>
<feature type="region of interest" description="Disordered" evidence="1">
    <location>
        <begin position="45"/>
        <end position="69"/>
    </location>
</feature>
<comment type="caution">
    <text evidence="2">The sequence shown here is derived from an EMBL/GenBank/DDBJ whole genome shotgun (WGS) entry which is preliminary data.</text>
</comment>
<dbReference type="Proteomes" id="UP001482620">
    <property type="component" value="Unassembled WGS sequence"/>
</dbReference>
<sequence>MLCRETSRLNHSCHDGGEIDSRSATEGKETQTGCVRFRQGKKKLWTEGPGGISGLGQGHSKRGLRGSVC</sequence>
<feature type="compositionally biased region" description="Basic and acidic residues" evidence="1">
    <location>
        <begin position="1"/>
        <end position="29"/>
    </location>
</feature>
<dbReference type="EMBL" id="JAHRIQ010070069">
    <property type="protein sequence ID" value="MEQ2243571.1"/>
    <property type="molecule type" value="Genomic_DNA"/>
</dbReference>
<feature type="compositionally biased region" description="Basic residues" evidence="1">
    <location>
        <begin position="59"/>
        <end position="69"/>
    </location>
</feature>
<organism evidence="2 3">
    <name type="scientific">Ilyodon furcidens</name>
    <name type="common">goldbreast splitfin</name>
    <dbReference type="NCBI Taxonomy" id="33524"/>
    <lineage>
        <taxon>Eukaryota</taxon>
        <taxon>Metazoa</taxon>
        <taxon>Chordata</taxon>
        <taxon>Craniata</taxon>
        <taxon>Vertebrata</taxon>
        <taxon>Euteleostomi</taxon>
        <taxon>Actinopterygii</taxon>
        <taxon>Neopterygii</taxon>
        <taxon>Teleostei</taxon>
        <taxon>Neoteleostei</taxon>
        <taxon>Acanthomorphata</taxon>
        <taxon>Ovalentaria</taxon>
        <taxon>Atherinomorphae</taxon>
        <taxon>Cyprinodontiformes</taxon>
        <taxon>Goodeidae</taxon>
        <taxon>Ilyodon</taxon>
    </lineage>
</organism>
<name>A0ABV0UEU3_9TELE</name>
<feature type="region of interest" description="Disordered" evidence="1">
    <location>
        <begin position="1"/>
        <end position="31"/>
    </location>
</feature>
<feature type="compositionally biased region" description="Gly residues" evidence="1">
    <location>
        <begin position="48"/>
        <end position="57"/>
    </location>
</feature>
<evidence type="ECO:0000313" key="3">
    <source>
        <dbReference type="Proteomes" id="UP001482620"/>
    </source>
</evidence>
<proteinExistence type="predicted"/>
<reference evidence="2 3" key="1">
    <citation type="submission" date="2021-06" db="EMBL/GenBank/DDBJ databases">
        <authorList>
            <person name="Palmer J.M."/>
        </authorList>
    </citation>
    <scope>NUCLEOTIDE SEQUENCE [LARGE SCALE GENOMIC DNA]</scope>
    <source>
        <strain evidence="3">if_2019</strain>
        <tissue evidence="2">Muscle</tissue>
    </source>
</reference>
<gene>
    <name evidence="2" type="ORF">ILYODFUR_008326</name>
</gene>
<evidence type="ECO:0000256" key="1">
    <source>
        <dbReference type="SAM" id="MobiDB-lite"/>
    </source>
</evidence>
<keyword evidence="3" id="KW-1185">Reference proteome</keyword>
<protein>
    <submittedName>
        <fullName evidence="2">Uncharacterized protein</fullName>
    </submittedName>
</protein>
<accession>A0ABV0UEU3</accession>